<keyword evidence="2" id="KW-1185">Reference proteome</keyword>
<evidence type="ECO:0000313" key="2">
    <source>
        <dbReference type="Proteomes" id="UP000886595"/>
    </source>
</evidence>
<dbReference type="Proteomes" id="UP000886595">
    <property type="component" value="Unassembled WGS sequence"/>
</dbReference>
<comment type="caution">
    <text evidence="1">The sequence shown here is derived from an EMBL/GenBank/DDBJ whole genome shotgun (WGS) entry which is preliminary data.</text>
</comment>
<dbReference type="EMBL" id="JAAMPC010000016">
    <property type="protein sequence ID" value="KAG2253164.1"/>
    <property type="molecule type" value="Genomic_DNA"/>
</dbReference>
<evidence type="ECO:0000313" key="1">
    <source>
        <dbReference type="EMBL" id="KAG2253164.1"/>
    </source>
</evidence>
<name>A0A8X7PP39_BRACI</name>
<accession>A0A8X7PP39</accession>
<dbReference type="AlphaFoldDB" id="A0A8X7PP39"/>
<reference evidence="1 2" key="1">
    <citation type="submission" date="2020-02" db="EMBL/GenBank/DDBJ databases">
        <authorList>
            <person name="Ma Q."/>
            <person name="Huang Y."/>
            <person name="Song X."/>
            <person name="Pei D."/>
        </authorList>
    </citation>
    <scope>NUCLEOTIDE SEQUENCE [LARGE SCALE GENOMIC DNA]</scope>
    <source>
        <strain evidence="1">Sxm20200214</strain>
        <tissue evidence="1">Leaf</tissue>
    </source>
</reference>
<gene>
    <name evidence="1" type="ORF">Bca52824_083300</name>
</gene>
<organism evidence="1 2">
    <name type="scientific">Brassica carinata</name>
    <name type="common">Ethiopian mustard</name>
    <name type="synonym">Abyssinian cabbage</name>
    <dbReference type="NCBI Taxonomy" id="52824"/>
    <lineage>
        <taxon>Eukaryota</taxon>
        <taxon>Viridiplantae</taxon>
        <taxon>Streptophyta</taxon>
        <taxon>Embryophyta</taxon>
        <taxon>Tracheophyta</taxon>
        <taxon>Spermatophyta</taxon>
        <taxon>Magnoliopsida</taxon>
        <taxon>eudicotyledons</taxon>
        <taxon>Gunneridae</taxon>
        <taxon>Pentapetalae</taxon>
        <taxon>rosids</taxon>
        <taxon>malvids</taxon>
        <taxon>Brassicales</taxon>
        <taxon>Brassicaceae</taxon>
        <taxon>Brassiceae</taxon>
        <taxon>Brassica</taxon>
    </lineage>
</organism>
<protein>
    <submittedName>
        <fullName evidence="1">Uncharacterized protein</fullName>
    </submittedName>
</protein>
<proteinExistence type="predicted"/>
<sequence length="106" mass="12410">MRDREPELKDRQMRSREDRNTRRLWWVCIVLLPEKTRSDGGDAVKTKRIRGDAVTVFVLGLPPWWNGDGGSVVEAPSESFDRSTVRFSFARRRTQEKGERGEKKLY</sequence>